<dbReference type="EMBL" id="CP009247">
    <property type="protein sequence ID" value="APT89235.1"/>
    <property type="molecule type" value="Genomic_DNA"/>
</dbReference>
<protein>
    <submittedName>
        <fullName evidence="2">Uncharacterized protein</fullName>
    </submittedName>
</protein>
<dbReference type="AlphaFoldDB" id="A0A1L7CTP3"/>
<gene>
    <name evidence="2" type="ORF">CFRA_08180</name>
</gene>
<evidence type="ECO:0000313" key="2">
    <source>
        <dbReference type="EMBL" id="APT89235.1"/>
    </source>
</evidence>
<dbReference type="RefSeq" id="WP_075664222.1">
    <property type="nucleotide sequence ID" value="NZ_CP009247.1"/>
</dbReference>
<name>A0A1L7CTP3_9CORY</name>
<reference evidence="2 3" key="1">
    <citation type="submission" date="2014-08" db="EMBL/GenBank/DDBJ databases">
        <title>Complete genome sequence of Corynebacterium frankenforstense ST18(T) (=DSM 45800(T)), isolated from raw cow milk.</title>
        <authorList>
            <person name="Ruckert C."/>
            <person name="Albersmeier A."/>
            <person name="Winkler A."/>
            <person name="Lipski A."/>
            <person name="Kalinowski J."/>
        </authorList>
    </citation>
    <scope>NUCLEOTIDE SEQUENCE [LARGE SCALE GENOMIC DNA]</scope>
    <source>
        <strain evidence="2 3">ST18</strain>
    </source>
</reference>
<sequence length="60" mass="6579">MTDKAKRILIVRLALVVVFTLAYVILAALEFHKELVGSVAVVLIIAAMFVPVPGERTRES</sequence>
<feature type="transmembrane region" description="Helical" evidence="1">
    <location>
        <begin position="9"/>
        <end position="29"/>
    </location>
</feature>
<feature type="transmembrane region" description="Helical" evidence="1">
    <location>
        <begin position="35"/>
        <end position="54"/>
    </location>
</feature>
<dbReference type="Proteomes" id="UP000185434">
    <property type="component" value="Chromosome"/>
</dbReference>
<keyword evidence="1" id="KW-0472">Membrane</keyword>
<keyword evidence="1" id="KW-0812">Transmembrane</keyword>
<proteinExistence type="predicted"/>
<organism evidence="2 3">
    <name type="scientific">Corynebacterium frankenforstense DSM 45800</name>
    <dbReference type="NCBI Taxonomy" id="1437875"/>
    <lineage>
        <taxon>Bacteria</taxon>
        <taxon>Bacillati</taxon>
        <taxon>Actinomycetota</taxon>
        <taxon>Actinomycetes</taxon>
        <taxon>Mycobacteriales</taxon>
        <taxon>Corynebacteriaceae</taxon>
        <taxon>Corynebacterium</taxon>
    </lineage>
</organism>
<evidence type="ECO:0000256" key="1">
    <source>
        <dbReference type="SAM" id="Phobius"/>
    </source>
</evidence>
<keyword evidence="3" id="KW-1185">Reference proteome</keyword>
<evidence type="ECO:0000313" key="3">
    <source>
        <dbReference type="Proteomes" id="UP000185434"/>
    </source>
</evidence>
<dbReference type="KEGG" id="cfk:CFRA_08180"/>
<keyword evidence="1" id="KW-1133">Transmembrane helix</keyword>
<accession>A0A1L7CTP3</accession>